<evidence type="ECO:0000256" key="3">
    <source>
        <dbReference type="ARBA" id="ARBA00023002"/>
    </source>
</evidence>
<feature type="domain" description="HpaB/PvcC/4-BUDH C-terminal" evidence="5">
    <location>
        <begin position="282"/>
        <end position="477"/>
    </location>
</feature>
<feature type="domain" description="HpaB/PvcC/4-BUDH N-terminal" evidence="6">
    <location>
        <begin position="5"/>
        <end position="272"/>
    </location>
</feature>
<evidence type="ECO:0000256" key="2">
    <source>
        <dbReference type="ARBA" id="ARBA00022827"/>
    </source>
</evidence>
<organism evidence="7 8">
    <name type="scientific">Tectimicrobiota bacterium</name>
    <dbReference type="NCBI Taxonomy" id="2528274"/>
    <lineage>
        <taxon>Bacteria</taxon>
        <taxon>Pseudomonadati</taxon>
        <taxon>Nitrospinota/Tectimicrobiota group</taxon>
        <taxon>Candidatus Tectimicrobiota</taxon>
    </lineage>
</organism>
<comment type="caution">
    <text evidence="7">The sequence shown here is derived from an EMBL/GenBank/DDBJ whole genome shotgun (WGS) entry which is preliminary data.</text>
</comment>
<sequence length="479" mass="53352">MGLRTASQYLESLRDGRAVFYRGERISDVTCHPLLRVAAEHTALEYRLAEEEPFRDLLVVDDPETREPISRYFHIPRSSEDLHKRGTLIETTTREGGSVVLLIKDIGSDALFALHIVAQAVDRAHGTRYLDKVKRYYEKCKREDLALAVAQTDVKGNRSLRPSQQAHPDYYVRVVRETPEGIVVRGAKAHTTNSVLSNELIVLPTRALGEQDRDYAVAFALPINHPGLKLIASPSGFEGAGTFHHPVSARHKMIESLTIFDDVLVPWDRVFLKGEWTFAGPLASTFVEFHRFTAISYKGPLLDLLVGSAALMAEYNGIARASHVQDKLARLCMYVATVKGLTQAAALNYKLVEGIAVPDPVLTNTAKYFFARNYHEAVRDVQDIAGGLLVTGPGEEDLQNPETSSFIHRYLGGKAEVAAEHRLRLMNLIRDLTASNFGGYNEVLAIHAEGSMEAQKITLLRDFDLETYRAFARRMAGLP</sequence>
<evidence type="ECO:0000313" key="8">
    <source>
        <dbReference type="Proteomes" id="UP000741360"/>
    </source>
</evidence>
<reference evidence="7" key="1">
    <citation type="submission" date="2020-07" db="EMBL/GenBank/DDBJ databases">
        <title>Huge and variable diversity of episymbiotic CPR bacteria and DPANN archaea in groundwater ecosystems.</title>
        <authorList>
            <person name="He C.Y."/>
            <person name="Keren R."/>
            <person name="Whittaker M."/>
            <person name="Farag I.F."/>
            <person name="Doudna J."/>
            <person name="Cate J.H.D."/>
            <person name="Banfield J.F."/>
        </authorList>
    </citation>
    <scope>NUCLEOTIDE SEQUENCE</scope>
    <source>
        <strain evidence="7">NC_groundwater_717_Ag_S-0.2um_59_8</strain>
    </source>
</reference>
<dbReference type="SUPFAM" id="SSF56645">
    <property type="entry name" value="Acyl-CoA dehydrogenase NM domain-like"/>
    <property type="match status" value="1"/>
</dbReference>
<keyword evidence="2 4" id="KW-0274">FAD</keyword>
<gene>
    <name evidence="7" type="ORF">HYY65_00365</name>
</gene>
<evidence type="ECO:0000256" key="4">
    <source>
        <dbReference type="PIRSR" id="PIRSR000331-2"/>
    </source>
</evidence>
<name>A0A932GMD3_UNCTE</name>
<dbReference type="Gene3D" id="1.10.3140.10">
    <property type="entry name" value="4-hydroxybutyryl-coa dehydratase, domain 1"/>
    <property type="match status" value="1"/>
</dbReference>
<dbReference type="Gene3D" id="1.20.140.10">
    <property type="entry name" value="Butyryl-CoA Dehydrogenase, subunit A, domain 3"/>
    <property type="match status" value="1"/>
</dbReference>
<dbReference type="Gene3D" id="2.40.110.10">
    <property type="entry name" value="Butyryl-CoA Dehydrogenase, subunit A, domain 2"/>
    <property type="match status" value="1"/>
</dbReference>
<evidence type="ECO:0000313" key="7">
    <source>
        <dbReference type="EMBL" id="MBI3013530.1"/>
    </source>
</evidence>
<evidence type="ECO:0000256" key="1">
    <source>
        <dbReference type="ARBA" id="ARBA00022630"/>
    </source>
</evidence>
<dbReference type="InterPro" id="IPR036250">
    <property type="entry name" value="AcylCo_DH-like_C"/>
</dbReference>
<accession>A0A932GMD3</accession>
<dbReference type="PIRSF" id="PIRSF000331">
    <property type="entry name" value="HpaA_HpaB"/>
    <property type="match status" value="1"/>
</dbReference>
<dbReference type="PANTHER" id="PTHR36117:SF3">
    <property type="entry name" value="4-HYDROXYPHENYLACETATE 3-MONOOXYGENASE-RELATED"/>
    <property type="match status" value="1"/>
</dbReference>
<dbReference type="Pfam" id="PF11794">
    <property type="entry name" value="HpaB_N"/>
    <property type="match status" value="1"/>
</dbReference>
<protein>
    <submittedName>
        <fullName evidence="7">Gamma-aminobutyrate dehydratase</fullName>
    </submittedName>
</protein>
<dbReference type="Pfam" id="PF03241">
    <property type="entry name" value="HpaB"/>
    <property type="match status" value="1"/>
</dbReference>
<feature type="binding site" evidence="4">
    <location>
        <position position="192"/>
    </location>
    <ligand>
        <name>FAD</name>
        <dbReference type="ChEBI" id="CHEBI:57692"/>
    </ligand>
</feature>
<keyword evidence="3" id="KW-0560">Oxidoreductase</keyword>
<evidence type="ECO:0000259" key="6">
    <source>
        <dbReference type="Pfam" id="PF11794"/>
    </source>
</evidence>
<dbReference type="AlphaFoldDB" id="A0A932GMD3"/>
<dbReference type="PANTHER" id="PTHR36117">
    <property type="entry name" value="4-HYDROXYPHENYLACETATE 3-MONOOXYGENASE-RELATED"/>
    <property type="match status" value="1"/>
</dbReference>
<dbReference type="InterPro" id="IPR004925">
    <property type="entry name" value="HpaB/PvcC/4-BUDH"/>
</dbReference>
<dbReference type="GO" id="GO:0016627">
    <property type="term" value="F:oxidoreductase activity, acting on the CH-CH group of donors"/>
    <property type="evidence" value="ECO:0007669"/>
    <property type="project" value="InterPro"/>
</dbReference>
<proteinExistence type="predicted"/>
<keyword evidence="1" id="KW-0285">Flavoprotein</keyword>
<dbReference type="Proteomes" id="UP000741360">
    <property type="component" value="Unassembled WGS sequence"/>
</dbReference>
<dbReference type="InterPro" id="IPR046373">
    <property type="entry name" value="Acyl-CoA_Oxase/DH_mid-dom_sf"/>
</dbReference>
<dbReference type="EMBL" id="JACPSX010000006">
    <property type="protein sequence ID" value="MBI3013530.1"/>
    <property type="molecule type" value="Genomic_DNA"/>
</dbReference>
<evidence type="ECO:0000259" key="5">
    <source>
        <dbReference type="Pfam" id="PF03241"/>
    </source>
</evidence>
<dbReference type="InterPro" id="IPR009100">
    <property type="entry name" value="AcylCoA_DH/oxidase_NM_dom_sf"/>
</dbReference>
<dbReference type="InterPro" id="IPR024719">
    <property type="entry name" value="HpaB/PvcC/4-BUDH_C"/>
</dbReference>
<dbReference type="InterPro" id="IPR024674">
    <property type="entry name" value="HpaB/PvcC/4-BUDH_N"/>
</dbReference>
<dbReference type="SUPFAM" id="SSF47203">
    <property type="entry name" value="Acyl-CoA dehydrogenase C-terminal domain-like"/>
    <property type="match status" value="1"/>
</dbReference>